<proteinExistence type="predicted"/>
<organism evidence="1 2">
    <name type="scientific">Streptococcus equi subsp. zooepidemicus (strain MGCS10565)</name>
    <dbReference type="NCBI Taxonomy" id="552526"/>
    <lineage>
        <taxon>Bacteria</taxon>
        <taxon>Bacillati</taxon>
        <taxon>Bacillota</taxon>
        <taxon>Bacilli</taxon>
        <taxon>Lactobacillales</taxon>
        <taxon>Streptococcaceae</taxon>
        <taxon>Streptococcus</taxon>
    </lineage>
</organism>
<accession>B4U430</accession>
<dbReference type="Proteomes" id="UP000001873">
    <property type="component" value="Chromosome"/>
</dbReference>
<dbReference type="EMBL" id="CP001129">
    <property type="protein sequence ID" value="ACG62747.1"/>
    <property type="molecule type" value="Genomic_DNA"/>
</dbReference>
<name>B4U430_STREM</name>
<reference evidence="1 2" key="1">
    <citation type="journal article" date="2008" name="PLoS ONE">
        <title>Genome sequence of a lancefield group C Streptococcus zooepidemicus strain causing epidemic nephritis: new information about an old disease.</title>
        <authorList>
            <person name="Beres S.B."/>
            <person name="Sesso R."/>
            <person name="Pinto S.W.L."/>
            <person name="Hoe N.P."/>
            <person name="Porcella S.F."/>
            <person name="Deleo F.R."/>
            <person name="Musser J.M."/>
        </authorList>
    </citation>
    <scope>NUCLEOTIDE SEQUENCE [LARGE SCALE GENOMIC DNA]</scope>
    <source>
        <strain evidence="1 2">MGCS10565</strain>
    </source>
</reference>
<evidence type="ECO:0000313" key="2">
    <source>
        <dbReference type="Proteomes" id="UP000001873"/>
    </source>
</evidence>
<dbReference type="AlphaFoldDB" id="B4U430"/>
<dbReference type="HOGENOM" id="CLU_209880_0_0_9"/>
<evidence type="ECO:0000313" key="1">
    <source>
        <dbReference type="EMBL" id="ACG62747.1"/>
    </source>
</evidence>
<protein>
    <submittedName>
        <fullName evidence="1">Uncharacterized protein</fullName>
    </submittedName>
</protein>
<dbReference type="KEGG" id="sez:Sez_1413"/>
<sequence>MVCCFSYGLQAIFHKEKSKTPLKRESKGCCQELFVLSSKADQEHLTSFLSFK</sequence>
<gene>
    <name evidence="1" type="ordered locus">Sez_1413</name>
</gene>